<keyword evidence="3" id="KW-0408">Iron</keyword>
<keyword evidence="6 10" id="KW-1133">Transmembrane helix</keyword>
<keyword evidence="3" id="KW-0813">Transport</keyword>
<evidence type="ECO:0000256" key="6">
    <source>
        <dbReference type="ARBA" id="ARBA00022989"/>
    </source>
</evidence>
<keyword evidence="12" id="KW-1185">Reference proteome</keyword>
<evidence type="ECO:0000256" key="4">
    <source>
        <dbReference type="ARBA" id="ARBA00022554"/>
    </source>
</evidence>
<feature type="transmembrane region" description="Helical" evidence="10">
    <location>
        <begin position="196"/>
        <end position="215"/>
    </location>
</feature>
<protein>
    <submittedName>
        <fullName evidence="11">Uncharacterized protein</fullName>
    </submittedName>
</protein>
<keyword evidence="3" id="KW-0406">Ion transport</keyword>
<keyword evidence="5 10" id="KW-0812">Transmembrane</keyword>
<keyword evidence="4" id="KW-0926">Vacuole</keyword>
<accession>A0AAW1NZ33</accession>
<evidence type="ECO:0000256" key="9">
    <source>
        <dbReference type="SAM" id="MobiDB-lite"/>
    </source>
</evidence>
<evidence type="ECO:0000313" key="11">
    <source>
        <dbReference type="EMBL" id="KAK9800177.1"/>
    </source>
</evidence>
<dbReference type="Pfam" id="PF01988">
    <property type="entry name" value="VIT1"/>
    <property type="match status" value="1"/>
</dbReference>
<keyword evidence="7 10" id="KW-0472">Membrane</keyword>
<dbReference type="GO" id="GO:0005384">
    <property type="term" value="F:manganese ion transmembrane transporter activity"/>
    <property type="evidence" value="ECO:0007669"/>
    <property type="project" value="InterPro"/>
</dbReference>
<feature type="transmembrane region" description="Helical" evidence="10">
    <location>
        <begin position="227"/>
        <end position="248"/>
    </location>
</feature>
<comment type="similarity">
    <text evidence="2">Belongs to the CCC1 family.</text>
</comment>
<gene>
    <name evidence="11" type="ORF">WJX73_003947</name>
</gene>
<evidence type="ECO:0000256" key="1">
    <source>
        <dbReference type="ARBA" id="ARBA00004128"/>
    </source>
</evidence>
<evidence type="ECO:0000256" key="7">
    <source>
        <dbReference type="ARBA" id="ARBA00023136"/>
    </source>
</evidence>
<feature type="transmembrane region" description="Helical" evidence="10">
    <location>
        <begin position="254"/>
        <end position="278"/>
    </location>
</feature>
<comment type="catalytic activity">
    <reaction evidence="8">
        <text>Fe(2+)(in) = Fe(2+)(out)</text>
        <dbReference type="Rhea" id="RHEA:28486"/>
        <dbReference type="ChEBI" id="CHEBI:29033"/>
    </reaction>
    <physiologicalReaction direction="left-to-right" evidence="8">
        <dbReference type="Rhea" id="RHEA:28487"/>
    </physiologicalReaction>
</comment>
<reference evidence="11 12" key="1">
    <citation type="journal article" date="2024" name="Nat. Commun.">
        <title>Phylogenomics reveals the evolutionary origins of lichenization in chlorophyte algae.</title>
        <authorList>
            <person name="Puginier C."/>
            <person name="Libourel C."/>
            <person name="Otte J."/>
            <person name="Skaloud P."/>
            <person name="Haon M."/>
            <person name="Grisel S."/>
            <person name="Petersen M."/>
            <person name="Berrin J.G."/>
            <person name="Delaux P.M."/>
            <person name="Dal Grande F."/>
            <person name="Keller J."/>
        </authorList>
    </citation>
    <scope>NUCLEOTIDE SEQUENCE [LARGE SCALE GENOMIC DNA]</scope>
    <source>
        <strain evidence="11 12">SAG 2036</strain>
    </source>
</reference>
<evidence type="ECO:0000256" key="10">
    <source>
        <dbReference type="SAM" id="Phobius"/>
    </source>
</evidence>
<dbReference type="PANTHER" id="PTHR31851">
    <property type="entry name" value="FE(2+)/MN(2+) TRANSPORTER PCL1"/>
    <property type="match status" value="1"/>
</dbReference>
<proteinExistence type="inferred from homology"/>
<organism evidence="11 12">
    <name type="scientific">Symbiochloris irregularis</name>
    <dbReference type="NCBI Taxonomy" id="706552"/>
    <lineage>
        <taxon>Eukaryota</taxon>
        <taxon>Viridiplantae</taxon>
        <taxon>Chlorophyta</taxon>
        <taxon>core chlorophytes</taxon>
        <taxon>Trebouxiophyceae</taxon>
        <taxon>Trebouxiales</taxon>
        <taxon>Trebouxiaceae</taxon>
        <taxon>Symbiochloris</taxon>
    </lineage>
</organism>
<dbReference type="InterPro" id="IPR008217">
    <property type="entry name" value="Ccc1_fam"/>
</dbReference>
<dbReference type="GO" id="GO:0006826">
    <property type="term" value="P:iron ion transport"/>
    <property type="evidence" value="ECO:0007669"/>
    <property type="project" value="UniProtKB-KW"/>
</dbReference>
<dbReference type="GO" id="GO:0030026">
    <property type="term" value="P:intracellular manganese ion homeostasis"/>
    <property type="evidence" value="ECO:0007669"/>
    <property type="project" value="InterPro"/>
</dbReference>
<dbReference type="EMBL" id="JALJOQ010000085">
    <property type="protein sequence ID" value="KAK9800177.1"/>
    <property type="molecule type" value="Genomic_DNA"/>
</dbReference>
<dbReference type="Proteomes" id="UP001465755">
    <property type="component" value="Unassembled WGS sequence"/>
</dbReference>
<comment type="subcellular location">
    <subcellularLocation>
        <location evidence="1">Vacuole membrane</location>
        <topology evidence="1">Multi-pass membrane protein</topology>
    </subcellularLocation>
</comment>
<evidence type="ECO:0000256" key="8">
    <source>
        <dbReference type="ARBA" id="ARBA00044464"/>
    </source>
</evidence>
<feature type="region of interest" description="Disordered" evidence="9">
    <location>
        <begin position="27"/>
        <end position="47"/>
    </location>
</feature>
<evidence type="ECO:0000256" key="2">
    <source>
        <dbReference type="ARBA" id="ARBA00007049"/>
    </source>
</evidence>
<keyword evidence="3" id="KW-0410">Iron transport</keyword>
<evidence type="ECO:0000256" key="5">
    <source>
        <dbReference type="ARBA" id="ARBA00022692"/>
    </source>
</evidence>
<name>A0AAW1NZ33_9CHLO</name>
<evidence type="ECO:0000313" key="12">
    <source>
        <dbReference type="Proteomes" id="UP001465755"/>
    </source>
</evidence>
<sequence>MSDNAREPLLNDQQASRVSLDVGNLINGDDARSDAQASTNNEQIDPERYDCDEHAHYSDRAPWLRAAVLGANDGLVSVASIMFGVGAGSADKSTLILSGLSALVAGALSMGAGEYISVASQRDTEAADVEKERQEQAKGPASRARELDELIQIYIERGLEYELARQVAVALTKKDVIRTHARDELGIDLDEMSNPWQAAFSSMICFTVGGIFPLLPPVFITNPLARLIAVLASATFALLLFGAVGAWLGGANRFWAAGRVLLGGWIAMAITFGVGRLFGHSSA</sequence>
<evidence type="ECO:0000256" key="3">
    <source>
        <dbReference type="ARBA" id="ARBA00022496"/>
    </source>
</evidence>
<dbReference type="AlphaFoldDB" id="A0AAW1NZ33"/>
<dbReference type="GO" id="GO:0005774">
    <property type="term" value="C:vacuolar membrane"/>
    <property type="evidence" value="ECO:0007669"/>
    <property type="project" value="UniProtKB-SubCell"/>
</dbReference>
<dbReference type="CDD" id="cd02432">
    <property type="entry name" value="Nodulin-21_like_1"/>
    <property type="match status" value="1"/>
</dbReference>
<comment type="caution">
    <text evidence="11">The sequence shown here is derived from an EMBL/GenBank/DDBJ whole genome shotgun (WGS) entry which is preliminary data.</text>
</comment>